<name>A0A9D2T714_9FIRM</name>
<accession>A0A9D2T714</accession>
<dbReference type="CDD" id="cd11333">
    <property type="entry name" value="AmyAc_SI_OligoGlu_DGase"/>
    <property type="match status" value="1"/>
</dbReference>
<dbReference type="InterPro" id="IPR017853">
    <property type="entry name" value="GH"/>
</dbReference>
<sequence>MNLGNKIIYQIYPKSFQDTNGDGIGDLQGVIRRLDYIKELGADYLWLTPFLRSPQYDNGYDVADYRSIDPRYGTMEDFEELVEEAGKRGMYLMMDMVFNHCSTGHEWFQKALAGDPYYRDFFIIRKGKDGGLPPTNWVSKFGGSAWGYLPGTDEYYLHLFHVSQADLNWENPHVRRACCDIVNFWMEKGVRGFRFDVINLISKPDVYEDDLAGDGHRFYTDGPRIHQFLHELNRGSFGRDDEVITVGEMASSNLENSIRYTNPQSEELSMIFDFHHLKVDYPSGNKWEVQPFRFRDLKHNLFEWQQEMEKGGGWQSLFWYNHDQPRIVSRIGDDGKYRVESAKMLATALHGLRGTPCIYQGEEIGMTNAGFRDISQYRDIETLNVYNEMKLKGKTDGEIYRSLGCKSRDNSRTPMQWDGTENAGFTDGTPWIEVNPNCAFINTLDREDPDSIFQHYKKLIALRKELPVISQGDVTPLLEDDEKILAYRRSLNGEELYVICNFFGGETVLPDGILPDSWKLLLDNYPGEAWDGRSLRPYEAVMVIS</sequence>
<reference evidence="6" key="2">
    <citation type="submission" date="2021-04" db="EMBL/GenBank/DDBJ databases">
        <authorList>
            <person name="Gilroy R."/>
        </authorList>
    </citation>
    <scope>NUCLEOTIDE SEQUENCE</scope>
    <source>
        <strain evidence="6">CHK183-5548</strain>
    </source>
</reference>
<dbReference type="InterPro" id="IPR012769">
    <property type="entry name" value="Trehalose_TreC"/>
</dbReference>
<dbReference type="Pfam" id="PF00128">
    <property type="entry name" value="Alpha-amylase"/>
    <property type="match status" value="1"/>
</dbReference>
<dbReference type="EMBL" id="DWWL01000083">
    <property type="protein sequence ID" value="HJC48882.1"/>
    <property type="molecule type" value="Genomic_DNA"/>
</dbReference>
<evidence type="ECO:0000256" key="2">
    <source>
        <dbReference type="ARBA" id="ARBA00022801"/>
    </source>
</evidence>
<dbReference type="GO" id="GO:0004556">
    <property type="term" value="F:alpha-amylase activity"/>
    <property type="evidence" value="ECO:0007669"/>
    <property type="project" value="TreeGrafter"/>
</dbReference>
<dbReference type="PANTHER" id="PTHR10357:SF217">
    <property type="entry name" value="TREHALOSE-6-PHOSPHATE HYDROLASE"/>
    <property type="match status" value="1"/>
</dbReference>
<feature type="domain" description="Glycosyl hydrolase family 13 catalytic" evidence="5">
    <location>
        <begin position="10"/>
        <end position="412"/>
    </location>
</feature>
<dbReference type="PANTHER" id="PTHR10357">
    <property type="entry name" value="ALPHA-AMYLASE FAMILY MEMBER"/>
    <property type="match status" value="1"/>
</dbReference>
<evidence type="ECO:0000256" key="1">
    <source>
        <dbReference type="ARBA" id="ARBA00008061"/>
    </source>
</evidence>
<dbReference type="Gene3D" id="3.20.20.80">
    <property type="entry name" value="Glycosidases"/>
    <property type="match status" value="1"/>
</dbReference>
<comment type="caution">
    <text evidence="6">The sequence shown here is derived from an EMBL/GenBank/DDBJ whole genome shotgun (WGS) entry which is preliminary data.</text>
</comment>
<dbReference type="SMART" id="SM00642">
    <property type="entry name" value="Aamy"/>
    <property type="match status" value="1"/>
</dbReference>
<reference evidence="6" key="1">
    <citation type="journal article" date="2021" name="PeerJ">
        <title>Extensive microbial diversity within the chicken gut microbiome revealed by metagenomics and culture.</title>
        <authorList>
            <person name="Gilroy R."/>
            <person name="Ravi A."/>
            <person name="Getino M."/>
            <person name="Pursley I."/>
            <person name="Horton D.L."/>
            <person name="Alikhan N.F."/>
            <person name="Baker D."/>
            <person name="Gharbi K."/>
            <person name="Hall N."/>
            <person name="Watson M."/>
            <person name="Adriaenssens E.M."/>
            <person name="Foster-Nyarko E."/>
            <person name="Jarju S."/>
            <person name="Secka A."/>
            <person name="Antonio M."/>
            <person name="Oren A."/>
            <person name="Chaudhuri R.R."/>
            <person name="La Ragione R."/>
            <person name="Hildebrand F."/>
            <person name="Pallen M.J."/>
        </authorList>
    </citation>
    <scope>NUCLEOTIDE SEQUENCE</scope>
    <source>
        <strain evidence="6">CHK183-5548</strain>
    </source>
</reference>
<evidence type="ECO:0000256" key="3">
    <source>
        <dbReference type="ARBA" id="ARBA00023295"/>
    </source>
</evidence>
<evidence type="ECO:0000313" key="6">
    <source>
        <dbReference type="EMBL" id="HJC48882.1"/>
    </source>
</evidence>
<dbReference type="Proteomes" id="UP000823883">
    <property type="component" value="Unassembled WGS sequence"/>
</dbReference>
<dbReference type="NCBIfam" id="NF008183">
    <property type="entry name" value="PRK10933.1"/>
    <property type="match status" value="1"/>
</dbReference>
<dbReference type="Gene3D" id="2.60.40.1180">
    <property type="entry name" value="Golgi alpha-mannosidase II"/>
    <property type="match status" value="1"/>
</dbReference>
<protein>
    <recommendedName>
        <fullName evidence="4">Alpha,alpha-phosphotrehalase</fullName>
        <ecNumber evidence="4">3.2.1.93</ecNumber>
    </recommendedName>
</protein>
<dbReference type="InterPro" id="IPR045857">
    <property type="entry name" value="O16G_dom_2"/>
</dbReference>
<keyword evidence="2 6" id="KW-0378">Hydrolase</keyword>
<dbReference type="InterPro" id="IPR006047">
    <property type="entry name" value="GH13_cat_dom"/>
</dbReference>
<keyword evidence="3 6" id="KW-0326">Glycosidase</keyword>
<evidence type="ECO:0000259" key="5">
    <source>
        <dbReference type="SMART" id="SM00642"/>
    </source>
</evidence>
<dbReference type="NCBIfam" id="TIGR02403">
    <property type="entry name" value="trehalose_treC"/>
    <property type="match status" value="1"/>
</dbReference>
<dbReference type="SUPFAM" id="SSF51011">
    <property type="entry name" value="Glycosyl hydrolase domain"/>
    <property type="match status" value="1"/>
</dbReference>
<evidence type="ECO:0000313" key="7">
    <source>
        <dbReference type="Proteomes" id="UP000823883"/>
    </source>
</evidence>
<dbReference type="FunFam" id="3.90.400.10:FF:000002">
    <property type="entry name" value="Sucrose isomerase"/>
    <property type="match status" value="1"/>
</dbReference>
<dbReference type="InterPro" id="IPR013780">
    <property type="entry name" value="Glyco_hydro_b"/>
</dbReference>
<dbReference type="GO" id="GO:0008788">
    <property type="term" value="F:alpha,alpha-phosphotrehalase activity"/>
    <property type="evidence" value="ECO:0007669"/>
    <property type="project" value="UniProtKB-UniRule"/>
</dbReference>
<proteinExistence type="inferred from homology"/>
<dbReference type="AlphaFoldDB" id="A0A9D2T714"/>
<organism evidence="6 7">
    <name type="scientific">Candidatus Lachnoclostridium pullistercoris</name>
    <dbReference type="NCBI Taxonomy" id="2838632"/>
    <lineage>
        <taxon>Bacteria</taxon>
        <taxon>Bacillati</taxon>
        <taxon>Bacillota</taxon>
        <taxon>Clostridia</taxon>
        <taxon>Lachnospirales</taxon>
        <taxon>Lachnospiraceae</taxon>
    </lineage>
</organism>
<dbReference type="EC" id="3.2.1.93" evidence="4"/>
<dbReference type="GO" id="GO:0005737">
    <property type="term" value="C:cytoplasm"/>
    <property type="evidence" value="ECO:0007669"/>
    <property type="project" value="UniProtKB-UniRule"/>
</dbReference>
<evidence type="ECO:0000256" key="4">
    <source>
        <dbReference type="NCBIfam" id="TIGR02403"/>
    </source>
</evidence>
<dbReference type="Gene3D" id="3.90.400.10">
    <property type="entry name" value="Oligo-1,6-glucosidase, Domain 2"/>
    <property type="match status" value="1"/>
</dbReference>
<dbReference type="FunFam" id="3.20.20.80:FF:000064">
    <property type="entry name" value="Oligo-1,6-glucosidase"/>
    <property type="match status" value="1"/>
</dbReference>
<dbReference type="SUPFAM" id="SSF51445">
    <property type="entry name" value="(Trans)glycosidases"/>
    <property type="match status" value="1"/>
</dbReference>
<gene>
    <name evidence="6" type="primary">treC</name>
    <name evidence="6" type="ORF">IAA04_12610</name>
</gene>
<dbReference type="GO" id="GO:0005993">
    <property type="term" value="P:trehalose catabolic process"/>
    <property type="evidence" value="ECO:0007669"/>
    <property type="project" value="InterPro"/>
</dbReference>
<comment type="similarity">
    <text evidence="1">Belongs to the glycosyl hydrolase 13 family.</text>
</comment>